<accession>A0A7S4C233</accession>
<dbReference type="EMBL" id="HBIZ01059502">
    <property type="protein sequence ID" value="CAE0784538.1"/>
    <property type="molecule type" value="Transcribed_RNA"/>
</dbReference>
<proteinExistence type="predicted"/>
<feature type="compositionally biased region" description="Polar residues" evidence="1">
    <location>
        <begin position="224"/>
        <end position="245"/>
    </location>
</feature>
<dbReference type="AlphaFoldDB" id="A0A7S4C233"/>
<feature type="region of interest" description="Disordered" evidence="1">
    <location>
        <begin position="190"/>
        <end position="251"/>
    </location>
</feature>
<evidence type="ECO:0000256" key="1">
    <source>
        <dbReference type="SAM" id="MobiDB-lite"/>
    </source>
</evidence>
<protein>
    <submittedName>
        <fullName evidence="2">Uncharacterized protein</fullName>
    </submittedName>
</protein>
<evidence type="ECO:0000313" key="2">
    <source>
        <dbReference type="EMBL" id="CAE0784538.1"/>
    </source>
</evidence>
<sequence>MSQIWTPYVVHSCTARAPQSNRACQGGKCPTGFCSSFTWETLLTYWRTGRSHRSSRRRARTRSRRSVDTPSLPQCMLVLMLFCKGLCASDFAEGGYIGSGISREQRSELELLLHDVGVAVAVLPRGHAARDELSLLHDKLHRLSAVSSTVDVEEWDVMLTSLLGAHDYGADAIAQLLRHADDAGTRDLGDESLDACESSQGSTASQVSGTRRRLLQARDDAAATHSQHAVQQSRRAVGSKLQTATRDAVPAETADTLGAADWGEQAGVSEDAVFAPRSLRQHPEPLKQAGEAAPAVAGHWRWLLDRPPPWERDCDCCFTRCPAQRACIKQSETLYLACRGDSIGVILDRHWQDRPMSCTLLLVSITLGFALWIQLQVRNTLRLDAAIRRQRMKTAERCQQ</sequence>
<organism evidence="2">
    <name type="scientific">Chrysotila carterae</name>
    <name type="common">Marine alga</name>
    <name type="synonym">Syracosphaera carterae</name>
    <dbReference type="NCBI Taxonomy" id="13221"/>
    <lineage>
        <taxon>Eukaryota</taxon>
        <taxon>Haptista</taxon>
        <taxon>Haptophyta</taxon>
        <taxon>Prymnesiophyceae</taxon>
        <taxon>Isochrysidales</taxon>
        <taxon>Isochrysidaceae</taxon>
        <taxon>Chrysotila</taxon>
    </lineage>
</organism>
<feature type="compositionally biased region" description="Polar residues" evidence="1">
    <location>
        <begin position="197"/>
        <end position="209"/>
    </location>
</feature>
<reference evidence="2" key="1">
    <citation type="submission" date="2021-01" db="EMBL/GenBank/DDBJ databases">
        <authorList>
            <person name="Corre E."/>
            <person name="Pelletier E."/>
            <person name="Niang G."/>
            <person name="Scheremetjew M."/>
            <person name="Finn R."/>
            <person name="Kale V."/>
            <person name="Holt S."/>
            <person name="Cochrane G."/>
            <person name="Meng A."/>
            <person name="Brown T."/>
            <person name="Cohen L."/>
        </authorList>
    </citation>
    <scope>NUCLEOTIDE SEQUENCE</scope>
    <source>
        <strain evidence="2">CCMP645</strain>
    </source>
</reference>
<gene>
    <name evidence="2" type="ORF">PCAR00345_LOCUS37245</name>
</gene>
<name>A0A7S4C233_CHRCT</name>